<proteinExistence type="predicted"/>
<dbReference type="Proteomes" id="UP000001819">
    <property type="component" value="Chromosome 2"/>
</dbReference>
<gene>
    <name evidence="3" type="primary">LOC26533111</name>
</gene>
<name>A0A6I8W3T1_DROPS</name>
<organism evidence="2 3">
    <name type="scientific">Drosophila pseudoobscura pseudoobscura</name>
    <name type="common">Fruit fly</name>
    <dbReference type="NCBI Taxonomy" id="46245"/>
    <lineage>
        <taxon>Eukaryota</taxon>
        <taxon>Metazoa</taxon>
        <taxon>Ecdysozoa</taxon>
        <taxon>Arthropoda</taxon>
        <taxon>Hexapoda</taxon>
        <taxon>Insecta</taxon>
        <taxon>Pterygota</taxon>
        <taxon>Neoptera</taxon>
        <taxon>Endopterygota</taxon>
        <taxon>Diptera</taxon>
        <taxon>Brachycera</taxon>
        <taxon>Muscomorpha</taxon>
        <taxon>Ephydroidea</taxon>
        <taxon>Drosophilidae</taxon>
        <taxon>Drosophila</taxon>
        <taxon>Sophophora</taxon>
    </lineage>
</organism>
<keyword evidence="2" id="KW-1185">Reference proteome</keyword>
<keyword evidence="1" id="KW-0812">Transmembrane</keyword>
<keyword evidence="1" id="KW-1133">Transmembrane helix</keyword>
<dbReference type="RefSeq" id="XP_033237354.1">
    <property type="nucleotide sequence ID" value="XM_033381463.1"/>
</dbReference>
<dbReference type="KEGG" id="dpo:26533111"/>
<feature type="transmembrane region" description="Helical" evidence="1">
    <location>
        <begin position="84"/>
        <end position="114"/>
    </location>
</feature>
<evidence type="ECO:0000313" key="3">
    <source>
        <dbReference type="RefSeq" id="XP_033237354.1"/>
    </source>
</evidence>
<evidence type="ECO:0000313" key="2">
    <source>
        <dbReference type="Proteomes" id="UP000001819"/>
    </source>
</evidence>
<keyword evidence="1" id="KW-0472">Membrane</keyword>
<sequence length="125" mass="14304">MCAKQCDDRAVSIVLGAWNLISGPCWFLLSVYFISQRKKPEDGTIVSYEKFWYVFCMIVFVAAIIHTLSGVLLLFGVWKDYGGVFLVGMVISNFLPIVLVLTIIIPIIQVFCVFRALNYWRSNWP</sequence>
<dbReference type="Bgee" id="FBgn0272098">
    <property type="expression patterns" value="Expressed in male reproductive system and 1 other cell type or tissue"/>
</dbReference>
<protein>
    <submittedName>
        <fullName evidence="3">Uncharacterized protein</fullName>
    </submittedName>
</protein>
<accession>A0A6I8W3T1</accession>
<evidence type="ECO:0000256" key="1">
    <source>
        <dbReference type="SAM" id="Phobius"/>
    </source>
</evidence>
<feature type="transmembrane region" description="Helical" evidence="1">
    <location>
        <begin position="12"/>
        <end position="34"/>
    </location>
</feature>
<dbReference type="InParanoid" id="A0A6I8W3T1"/>
<reference evidence="2" key="1">
    <citation type="submission" date="2024-06" db="UniProtKB">
        <authorList>
            <consortium name="RefSeq"/>
        </authorList>
    </citation>
    <scope>NUCLEOTIDE SEQUENCE [LARGE SCALE GENOMIC DNA]</scope>
    <source>
        <strain evidence="2">MV2-25</strain>
    </source>
</reference>
<feature type="transmembrane region" description="Helical" evidence="1">
    <location>
        <begin position="54"/>
        <end position="78"/>
    </location>
</feature>
<dbReference type="AlphaFoldDB" id="A0A6I8W3T1"/>
<reference evidence="3" key="2">
    <citation type="submission" date="2025-08" db="UniProtKB">
        <authorList>
            <consortium name="RefSeq"/>
        </authorList>
    </citation>
    <scope>IDENTIFICATION</scope>
    <source>
        <strain evidence="3">MV-25-SWS-2005</strain>
        <tissue evidence="3">Whole body</tissue>
    </source>
</reference>